<dbReference type="SUPFAM" id="SSF50965">
    <property type="entry name" value="Galactose oxidase, central domain"/>
    <property type="match status" value="1"/>
</dbReference>
<dbReference type="InterPro" id="IPR029063">
    <property type="entry name" value="SAM-dependent_MTases_sf"/>
</dbReference>
<evidence type="ECO:0000256" key="12">
    <source>
        <dbReference type="ARBA" id="ARBA00030847"/>
    </source>
</evidence>
<keyword evidence="7" id="KW-0489">Methyltransferase</keyword>
<keyword evidence="9" id="KW-0949">S-adenosyl-L-methionine</keyword>
<dbReference type="Gene3D" id="3.40.50.150">
    <property type="entry name" value="Vaccinia Virus protein VP39"/>
    <property type="match status" value="1"/>
</dbReference>
<comment type="catalytic activity">
    <reaction evidence="1">
        <text>7-[(3S)-3-amino-3-carboxypropyl]wyosine(37) in tRNA(Phe) + S-adenosyl-L-methionine = 7-[(3S)-(3-amino-3-methoxycarbonyl)propyl]wyosine(37) in tRNA(Phe) + S-adenosyl-L-homocysteine</text>
        <dbReference type="Rhea" id="RHEA:36903"/>
        <dbReference type="Rhea" id="RHEA-COMP:10379"/>
        <dbReference type="Rhea" id="RHEA-COMP:11844"/>
        <dbReference type="ChEBI" id="CHEBI:57856"/>
        <dbReference type="ChEBI" id="CHEBI:59789"/>
        <dbReference type="ChEBI" id="CHEBI:73543"/>
        <dbReference type="ChEBI" id="CHEBI:74275"/>
        <dbReference type="EC" id="2.1.1.290"/>
    </reaction>
</comment>
<comment type="pathway">
    <text evidence="2">tRNA modification; wybutosine-tRNA(Phe) biosynthesis.</text>
</comment>
<sequence>MSRRSSSRTAVPPRSSSSSRSQVQGTNDEANLSKRSARDLGYFEDWAIQCFVKKPARRAPLVNRGYFCRVHVLRKALSDVTKDLQNFQVVSLGCGFDTTVFQMICTRELEAKDVTFCEVDYPALVRKKAEIIAGDCELADALERGGFSTRVECGADGDGGAKRGPATPHRRDHVLLGQDLSRVGELGDALIRRCCLDPSLPTIFLSECVLNYVDPAASARLLRWIPSNFDKAVLLLCDYLRPADGFGTTMMRTLGQRGSPLLSVHQFPTCEEIEKRYAEYGWVYCASLTMADAYYLHLGGQRVCDVESKELFDEHEDWHAMCSHYTFTWAASGDDMALLAERALPRCRIALSNGPAPGLLGTGVAGGARLELAVAAHGGVDALGSEAGRWGQGACISGGDLFIFGGFGRGLTGGHQRLNDAAALEWAALGVGGNLGQPTRLFAPESLGKDRKKALRRMFHAVAPADGGFVVFGGRAGPAAGYSDAILFREDGGVLASQGLSCEGEAPSPRWRHTLTRLGGHGDLYLVAGGWNGSESLPDLKVLERCRPVGGGEAWAWRQVRGSLPCGGVFGHTADLVREAEDSWTIALLGGCRRAGELTGDLVMIELRRLPGDGGADFSAEFCIAGGPSPAPRYSHASLVLEGTLVVVGGILPTGEEDRNAYAFDLGSGCWSAVRVRGFPEDHVWCRQHLVAGGSDGRVALVGGGILCFSFGCKMNPLLTLCTLRGGE</sequence>
<evidence type="ECO:0000256" key="5">
    <source>
        <dbReference type="ARBA" id="ARBA00012779"/>
    </source>
</evidence>
<dbReference type="Proteomes" id="UP001472866">
    <property type="component" value="Chromosome 06"/>
</dbReference>
<evidence type="ECO:0000256" key="8">
    <source>
        <dbReference type="ARBA" id="ARBA00022679"/>
    </source>
</evidence>
<evidence type="ECO:0000313" key="16">
    <source>
        <dbReference type="Proteomes" id="UP001472866"/>
    </source>
</evidence>
<evidence type="ECO:0000256" key="9">
    <source>
        <dbReference type="ARBA" id="ARBA00022691"/>
    </source>
</evidence>
<dbReference type="EC" id="2.3.1.231" evidence="4"/>
<dbReference type="EC" id="2.1.1.290" evidence="5"/>
<feature type="compositionally biased region" description="Polar residues" evidence="14">
    <location>
        <begin position="22"/>
        <end position="31"/>
    </location>
</feature>
<evidence type="ECO:0000256" key="13">
    <source>
        <dbReference type="ARBA" id="ARBA00049250"/>
    </source>
</evidence>
<name>A0AAX4P9T8_9CHLO</name>
<proteinExistence type="inferred from homology"/>
<dbReference type="EMBL" id="CP151506">
    <property type="protein sequence ID" value="WZN62984.1"/>
    <property type="molecule type" value="Genomic_DNA"/>
</dbReference>
<evidence type="ECO:0000256" key="14">
    <source>
        <dbReference type="SAM" id="MobiDB-lite"/>
    </source>
</evidence>
<protein>
    <recommendedName>
        <fullName evidence="6">tRNA wybutosine-synthesizing protein 4</fullName>
        <ecNumber evidence="5">2.1.1.290</ecNumber>
        <ecNumber evidence="4">2.3.1.231</ecNumber>
    </recommendedName>
    <alternativeName>
        <fullName evidence="12">tRNA(Phe) (7-(3-amino-3-(methoxycarbonyl)propyl)wyosine(37)-N)-methoxycarbonyltransferase</fullName>
    </alternativeName>
    <alternativeName>
        <fullName evidence="11">tRNA(Phe) (7-(3-amino-3-carboxypropyl)wyosine(37)-O)-methyltransferase</fullName>
    </alternativeName>
</protein>
<dbReference type="Pfam" id="PF13418">
    <property type="entry name" value="Beta-prop_TYW4"/>
    <property type="match status" value="1"/>
</dbReference>
<dbReference type="InterPro" id="IPR007213">
    <property type="entry name" value="Ppm1/Ppm2/Tcmp"/>
</dbReference>
<feature type="region of interest" description="Disordered" evidence="14">
    <location>
        <begin position="1"/>
        <end position="31"/>
    </location>
</feature>
<evidence type="ECO:0000313" key="15">
    <source>
        <dbReference type="EMBL" id="WZN62984.1"/>
    </source>
</evidence>
<comment type="similarity">
    <text evidence="3">Belongs to the methyltransferase superfamily. LCMT family.</text>
</comment>
<keyword evidence="16" id="KW-1185">Reference proteome</keyword>
<evidence type="ECO:0000256" key="1">
    <source>
        <dbReference type="ARBA" id="ARBA00001806"/>
    </source>
</evidence>
<dbReference type="InterPro" id="IPR011043">
    <property type="entry name" value="Gal_Oxase/kelch_b-propeller"/>
</dbReference>
<feature type="compositionally biased region" description="Low complexity" evidence="14">
    <location>
        <begin position="7"/>
        <end position="21"/>
    </location>
</feature>
<evidence type="ECO:0000256" key="3">
    <source>
        <dbReference type="ARBA" id="ARBA00010703"/>
    </source>
</evidence>
<accession>A0AAX4P9T8</accession>
<evidence type="ECO:0000256" key="10">
    <source>
        <dbReference type="ARBA" id="ARBA00022694"/>
    </source>
</evidence>
<dbReference type="PANTHER" id="PTHR46529">
    <property type="entry name" value="TRNA WYBUTOSINE-SYNTHESIZING PROTEIN 4"/>
    <property type="match status" value="1"/>
</dbReference>
<keyword evidence="10" id="KW-0819">tRNA processing</keyword>
<dbReference type="GO" id="GO:0008175">
    <property type="term" value="F:tRNA methyltransferase activity"/>
    <property type="evidence" value="ECO:0007669"/>
    <property type="project" value="TreeGrafter"/>
</dbReference>
<dbReference type="PANTHER" id="PTHR46529:SF1">
    <property type="entry name" value="TRNA WYBUTOSINE-SYNTHESIZING PROTEIN 4"/>
    <property type="match status" value="1"/>
</dbReference>
<comment type="catalytic activity">
    <reaction evidence="13">
        <text>7-[(3S)-(3-amino-3-methoxycarbonyl)propyl]wyosine(37) in tRNA(Phe) + S-adenosyl-L-methionine + CO2 = wybutosine(37) in tRNA(Phe) + S-adenosyl-L-homocysteine + 2 H(+)</text>
        <dbReference type="Rhea" id="RHEA:37119"/>
        <dbReference type="Rhea" id="RHEA-COMP:11844"/>
        <dbReference type="Rhea" id="RHEA-COMP:11847"/>
        <dbReference type="ChEBI" id="CHEBI:15378"/>
        <dbReference type="ChEBI" id="CHEBI:16526"/>
        <dbReference type="ChEBI" id="CHEBI:57856"/>
        <dbReference type="ChEBI" id="CHEBI:59789"/>
        <dbReference type="ChEBI" id="CHEBI:73544"/>
        <dbReference type="ChEBI" id="CHEBI:74275"/>
        <dbReference type="EC" id="2.3.1.231"/>
    </reaction>
</comment>
<reference evidence="15 16" key="1">
    <citation type="submission" date="2024-03" db="EMBL/GenBank/DDBJ databases">
        <title>Complete genome sequence of the green alga Chloropicon roscoffensis RCC1871.</title>
        <authorList>
            <person name="Lemieux C."/>
            <person name="Pombert J.-F."/>
            <person name="Otis C."/>
            <person name="Turmel M."/>
        </authorList>
    </citation>
    <scope>NUCLEOTIDE SEQUENCE [LARGE SCALE GENOMIC DNA]</scope>
    <source>
        <strain evidence="15 16">RCC1871</strain>
    </source>
</reference>
<gene>
    <name evidence="15" type="ORF">HKI87_06g45290</name>
</gene>
<evidence type="ECO:0000256" key="6">
    <source>
        <dbReference type="ARBA" id="ARBA00018045"/>
    </source>
</evidence>
<evidence type="ECO:0000256" key="11">
    <source>
        <dbReference type="ARBA" id="ARBA00029750"/>
    </source>
</evidence>
<evidence type="ECO:0000256" key="4">
    <source>
        <dbReference type="ARBA" id="ARBA00012155"/>
    </source>
</evidence>
<evidence type="ECO:0000256" key="7">
    <source>
        <dbReference type="ARBA" id="ARBA00022603"/>
    </source>
</evidence>
<dbReference type="SUPFAM" id="SSF53335">
    <property type="entry name" value="S-adenosyl-L-methionine-dependent methyltransferases"/>
    <property type="match status" value="1"/>
</dbReference>
<dbReference type="GO" id="GO:0031591">
    <property type="term" value="P:wybutosine biosynthetic process"/>
    <property type="evidence" value="ECO:0007669"/>
    <property type="project" value="TreeGrafter"/>
</dbReference>
<dbReference type="AlphaFoldDB" id="A0AAX4P9T8"/>
<evidence type="ECO:0000256" key="2">
    <source>
        <dbReference type="ARBA" id="ARBA00004797"/>
    </source>
</evidence>
<keyword evidence="8" id="KW-0808">Transferase</keyword>
<dbReference type="InterPro" id="IPR015915">
    <property type="entry name" value="Kelch-typ_b-propeller"/>
</dbReference>
<dbReference type="Pfam" id="PF04072">
    <property type="entry name" value="LCM"/>
    <property type="match status" value="1"/>
</dbReference>
<dbReference type="Gene3D" id="2.120.10.80">
    <property type="entry name" value="Kelch-type beta propeller"/>
    <property type="match status" value="1"/>
</dbReference>
<organism evidence="15 16">
    <name type="scientific">Chloropicon roscoffensis</name>
    <dbReference type="NCBI Taxonomy" id="1461544"/>
    <lineage>
        <taxon>Eukaryota</taxon>
        <taxon>Viridiplantae</taxon>
        <taxon>Chlorophyta</taxon>
        <taxon>Chloropicophyceae</taxon>
        <taxon>Chloropicales</taxon>
        <taxon>Chloropicaceae</taxon>
        <taxon>Chloropicon</taxon>
    </lineage>
</organism>
<dbReference type="GO" id="GO:0030488">
    <property type="term" value="P:tRNA methylation"/>
    <property type="evidence" value="ECO:0007669"/>
    <property type="project" value="TreeGrafter"/>
</dbReference>